<dbReference type="Proteomes" id="UP000283509">
    <property type="component" value="Unassembled WGS sequence"/>
</dbReference>
<comment type="caution">
    <text evidence="2">The sequence shown here is derived from an EMBL/GenBank/DDBJ whole genome shotgun (WGS) entry which is preliminary data.</text>
</comment>
<feature type="compositionally biased region" description="Low complexity" evidence="1">
    <location>
        <begin position="22"/>
        <end position="33"/>
    </location>
</feature>
<dbReference type="PRINTS" id="PR01217">
    <property type="entry name" value="PRICHEXTENSN"/>
</dbReference>
<proteinExistence type="predicted"/>
<feature type="region of interest" description="Disordered" evidence="1">
    <location>
        <begin position="1"/>
        <end position="46"/>
    </location>
</feature>
<feature type="compositionally biased region" description="Basic and acidic residues" evidence="1">
    <location>
        <begin position="1"/>
        <end position="21"/>
    </location>
</feature>
<dbReference type="EMBL" id="QCYY01002610">
    <property type="protein sequence ID" value="ROT69050.1"/>
    <property type="molecule type" value="Genomic_DNA"/>
</dbReference>
<reference evidence="2 3" key="1">
    <citation type="submission" date="2018-04" db="EMBL/GenBank/DDBJ databases">
        <authorList>
            <person name="Zhang X."/>
            <person name="Yuan J."/>
            <person name="Li F."/>
            <person name="Xiang J."/>
        </authorList>
    </citation>
    <scope>NUCLEOTIDE SEQUENCE [LARGE SCALE GENOMIC DNA]</scope>
    <source>
        <tissue evidence="2">Muscle</tissue>
    </source>
</reference>
<protein>
    <submittedName>
        <fullName evidence="2">Uncharacterized protein</fullName>
    </submittedName>
</protein>
<accession>A0A3R7QJ19</accession>
<gene>
    <name evidence="2" type="ORF">C7M84_012779</name>
</gene>
<evidence type="ECO:0000313" key="3">
    <source>
        <dbReference type="Proteomes" id="UP000283509"/>
    </source>
</evidence>
<keyword evidence="3" id="KW-1185">Reference proteome</keyword>
<reference evidence="2 3" key="2">
    <citation type="submission" date="2019-01" db="EMBL/GenBank/DDBJ databases">
        <title>The decoding of complex shrimp genome reveals the adaptation for benthos swimmer, frequently molting mechanism and breeding impact on genome.</title>
        <authorList>
            <person name="Sun Y."/>
            <person name="Gao Y."/>
            <person name="Yu Y."/>
        </authorList>
    </citation>
    <scope>NUCLEOTIDE SEQUENCE [LARGE SCALE GENOMIC DNA]</scope>
    <source>
        <tissue evidence="2">Muscle</tissue>
    </source>
</reference>
<organism evidence="2 3">
    <name type="scientific">Penaeus vannamei</name>
    <name type="common">Whiteleg shrimp</name>
    <name type="synonym">Litopenaeus vannamei</name>
    <dbReference type="NCBI Taxonomy" id="6689"/>
    <lineage>
        <taxon>Eukaryota</taxon>
        <taxon>Metazoa</taxon>
        <taxon>Ecdysozoa</taxon>
        <taxon>Arthropoda</taxon>
        <taxon>Crustacea</taxon>
        <taxon>Multicrustacea</taxon>
        <taxon>Malacostraca</taxon>
        <taxon>Eumalacostraca</taxon>
        <taxon>Eucarida</taxon>
        <taxon>Decapoda</taxon>
        <taxon>Dendrobranchiata</taxon>
        <taxon>Penaeoidea</taxon>
        <taxon>Penaeidae</taxon>
        <taxon>Penaeus</taxon>
    </lineage>
</organism>
<name>A0A3R7QJ19_PENVA</name>
<evidence type="ECO:0000313" key="2">
    <source>
        <dbReference type="EMBL" id="ROT69050.1"/>
    </source>
</evidence>
<dbReference type="AlphaFoldDB" id="A0A3R7QJ19"/>
<evidence type="ECO:0000256" key="1">
    <source>
        <dbReference type="SAM" id="MobiDB-lite"/>
    </source>
</evidence>
<sequence length="416" mass="45660">MKKRRQDDQPGRPDRADRGRDPLSPSLLSQQSQVSHEDLHNDPSRLLIRGQRARRVTLFRQMSADLPKAWLGQVLPRCRNIKSSKGLAVAGPPKTWLRQVLRRRPASSDLLNSGSLEDSLKASFSFLLLFDFLSSPPSLLYCRLFNLPLPPFPPYCQLNPPPSFHFSNIIFPLSPSPPPSSCFPCSLPFLLLLASCFPSPTSSLFLRYSPPTLRPLLSPPLTPPPLIPLLSPSLSSSLPSFLLVPHSSQFPPPISPTPPFSQDTPPLINSYFSSHPLPPSFTPSPLSPLSTPFPLFLPSPFSHPLPISPIPPFITPLPSFLLFPPSLTPLPSLPSSSFLPPFSHPLPSFLLIPLLPVPLSSSLLFSPLTPLPFIPPIPHLPTPPTPPPHLLLKHSQAGTPLISLSVLKCRLFLGFK</sequence>